<accession>A0A1E5QCH1</accession>
<evidence type="ECO:0000313" key="1">
    <source>
        <dbReference type="EMBL" id="OEJ72355.1"/>
    </source>
</evidence>
<reference evidence="1" key="1">
    <citation type="submission" date="2016-09" db="EMBL/GenBank/DDBJ databases">
        <title>Draft genome of thermotolerant cyanobacterium Desertifilum sp. strain IPPAS B-1220.</title>
        <authorList>
            <person name="Sinetova M.A."/>
            <person name="Bolakhan K."/>
            <person name="Zayadan B.K."/>
            <person name="Mironov K.S."/>
            <person name="Ustinova V."/>
            <person name="Kupriyanova E.V."/>
            <person name="Sidorov R.A."/>
            <person name="Skrypnik A.N."/>
            <person name="Gogoleva N.E."/>
            <person name="Gogolev Y.V."/>
            <person name="Los D.A."/>
        </authorList>
    </citation>
    <scope>NUCLEOTIDE SEQUENCE [LARGE SCALE GENOMIC DNA]</scope>
    <source>
        <strain evidence="1">IPPAS B-1220</strain>
    </source>
</reference>
<dbReference type="EMBL" id="MJGC01000132">
    <property type="protein sequence ID" value="OEJ72355.1"/>
    <property type="molecule type" value="Genomic_DNA"/>
</dbReference>
<proteinExistence type="predicted"/>
<sequence length="73" mass="8328">MLHNPFQSGFKRLPVKDFFKLKEFWVKGSLKSIDLPRVSDFKGLRQCGSGLSGIRINPYICVKPLTENFIKVG</sequence>
<dbReference type="STRING" id="1781255.BH720_25075"/>
<gene>
    <name evidence="1" type="ORF">BH720_25075</name>
</gene>
<organism evidence="1">
    <name type="scientific">Desertifilum tharense IPPAS B-1220</name>
    <dbReference type="NCBI Taxonomy" id="1781255"/>
    <lineage>
        <taxon>Bacteria</taxon>
        <taxon>Bacillati</taxon>
        <taxon>Cyanobacteriota</taxon>
        <taxon>Cyanophyceae</taxon>
        <taxon>Desertifilales</taxon>
        <taxon>Desertifilaceae</taxon>
        <taxon>Desertifilum</taxon>
    </lineage>
</organism>
<dbReference type="AlphaFoldDB" id="A0A1E5QCH1"/>
<name>A0A1E5QCH1_9CYAN</name>
<comment type="caution">
    <text evidence="1">The sequence shown here is derived from an EMBL/GenBank/DDBJ whole genome shotgun (WGS) entry which is preliminary data.</text>
</comment>
<protein>
    <submittedName>
        <fullName evidence="1">Uncharacterized protein</fullName>
    </submittedName>
</protein>